<protein>
    <submittedName>
        <fullName evidence="2">Uncharacterized protein</fullName>
    </submittedName>
</protein>
<keyword evidence="1" id="KW-0472">Membrane</keyword>
<feature type="transmembrane region" description="Helical" evidence="1">
    <location>
        <begin position="17"/>
        <end position="37"/>
    </location>
</feature>
<accession>A0A6J4VNQ6</accession>
<name>A0A6J4VNQ6_9BACT</name>
<reference evidence="2" key="1">
    <citation type="submission" date="2020-02" db="EMBL/GenBank/DDBJ databases">
        <authorList>
            <person name="Meier V. D."/>
        </authorList>
    </citation>
    <scope>NUCLEOTIDE SEQUENCE</scope>
    <source>
        <strain evidence="2">AVDCRST_MAG87</strain>
    </source>
</reference>
<proteinExistence type="predicted"/>
<gene>
    <name evidence="2" type="ORF">AVDCRST_MAG87-3789</name>
</gene>
<keyword evidence="1" id="KW-0812">Transmembrane</keyword>
<dbReference type="EMBL" id="CADCWJ010000830">
    <property type="protein sequence ID" value="CAA9584618.1"/>
    <property type="molecule type" value="Genomic_DNA"/>
</dbReference>
<keyword evidence="1" id="KW-1133">Transmembrane helix</keyword>
<evidence type="ECO:0000256" key="1">
    <source>
        <dbReference type="SAM" id="Phobius"/>
    </source>
</evidence>
<organism evidence="2">
    <name type="scientific">uncultured Thermomicrobiales bacterium</name>
    <dbReference type="NCBI Taxonomy" id="1645740"/>
    <lineage>
        <taxon>Bacteria</taxon>
        <taxon>Pseudomonadati</taxon>
        <taxon>Thermomicrobiota</taxon>
        <taxon>Thermomicrobia</taxon>
        <taxon>Thermomicrobiales</taxon>
        <taxon>environmental samples</taxon>
    </lineage>
</organism>
<evidence type="ECO:0000313" key="2">
    <source>
        <dbReference type="EMBL" id="CAA9584618.1"/>
    </source>
</evidence>
<dbReference type="AlphaFoldDB" id="A0A6J4VNQ6"/>
<sequence length="40" mass="4544">MTKVASGALKQPRARRFFTVLFAALVTNYMLTNYKVIPEP</sequence>